<feature type="compositionally biased region" description="Basic and acidic residues" evidence="5">
    <location>
        <begin position="1369"/>
        <end position="1407"/>
    </location>
</feature>
<dbReference type="GO" id="GO:0006397">
    <property type="term" value="P:mRNA processing"/>
    <property type="evidence" value="ECO:0007669"/>
    <property type="project" value="InterPro"/>
</dbReference>
<evidence type="ECO:0000256" key="5">
    <source>
        <dbReference type="SAM" id="MobiDB-lite"/>
    </source>
</evidence>
<dbReference type="GO" id="GO:0003729">
    <property type="term" value="F:mRNA binding"/>
    <property type="evidence" value="ECO:0007669"/>
    <property type="project" value="TreeGrafter"/>
</dbReference>
<evidence type="ECO:0000256" key="3">
    <source>
        <dbReference type="ARBA" id="ARBA00019596"/>
    </source>
</evidence>
<feature type="compositionally biased region" description="Basic and acidic residues" evidence="5">
    <location>
        <begin position="343"/>
        <end position="359"/>
    </location>
</feature>
<dbReference type="GO" id="GO:0006406">
    <property type="term" value="P:mRNA export from nucleus"/>
    <property type="evidence" value="ECO:0007669"/>
    <property type="project" value="InterPro"/>
</dbReference>
<accession>G8YCT8</accession>
<proteinExistence type="inferred from homology"/>
<feature type="compositionally biased region" description="Polar residues" evidence="5">
    <location>
        <begin position="1408"/>
        <end position="1430"/>
    </location>
</feature>
<sequence>MNVDSSSFQYLTKEVVEQFDGPGSESLAQLLQVPNEDEKQSLTSVVFTELLMIYKEGVISIESILKFLALIIKDESTAEIFCQVLNIFPNTSEYQKLLVGLYQNQNVIKLSTISKCISLEFIQASGIVPSDVLTKQLNVHKRDAFYTQKKYNLIHEEIEGFSKLIVELYDLMRDGDSAYRVDYAQKAIESLIGHFSLDPNRCLDIIFEVYSNTFVGNQEFAITLLKKMRWWPEVESDCFTSFGNLSIGGNETASKLIGLRLLKHPRDKDVPETLKILFTCLIKEGFVSFGSVYKYMGPNDEEMKALEELCKKNLNERVFRASASALALAAPLQDDEDSNEGSNPRENRSSTKSAQADDKQSIQSNLNGNMKYQFLKVFLANGLYLPSLYILTEYPFLSHIDSEVIELMNRLFDAMITPLYNSIKPFTDKELEVFQESKRIAFSRPFNNLHYESYPCSELLSFKPTIKSYSQKKFIYFYSNWNKKIPKANSVEELFDLSKQFLKFIGPNLASDTQLLAKICDIARTDLEINSHLDSRLDEWFTYFRNFIFPALPLIEANPIIMDKAFSVLEYFSTEQRYNLYSELHQVLSKNNPHIKISYGKAEKATKDVLKRLSKENVRPMMRKLAKITYTNPLPCFLTVLQQIESYDNLNSLVVETARYFNGYGWDVLPLALLMRLTASGRSNVQADGLNDRQWIQSLASFIGKICSRYPNKINLKTLLSYIIKSLHSKDTSTLIVLRELLAEMGGLQTFTNLTLRQVNMINSRSSLEKIVYRTIDDQRYQKTRPGEALVKALVDLDAVNELFILLCQLKNDLLREEEKEGHLKVLASKIDDLNNVIHLYTQLVTFFDYQHEVEQKLLPRIDFIKKYKVSPEWAFEIWRPNIKMTEVTSGDSNDEASYLSSFNEVFSHASTSLYLTFWQLSLHDINYSKDLYDSEMDKLKASCASLNDTISITRKSNEASKLTMTRLKEELHQNEEFIQNIPEDVKRHENHNIEVFNKFKDSHTSWFLTSPEMSLEGHENFLQYCILPRAVHSSFDAVFSAKFLVFLHNLKVENFSFLVLVDILINGNILFGTLFTSTFTEAENLGLFFCEILKILDRWRDESNFNSELLENKNISSLAEDGFTFSNYKQKVYDYHCVLFSNLRDGLLLDNYMTRRNTITFLKTLVGIYPIIQEHSEDIIDFIDDIASSEAREDLKLSSNALKGHIKSKSNEWIPLWNFLDMDEDAKNSYLEKIEAKKEIRRKKEQEAREKIQREKLRKKLEREKSMLEEKKRGVTSFSYEESSTPSSRPNSRNLESTQSRRSFYSKYEDKVSKTPSKEEPSKVEDGTNNEGQSEVSTKDEKSSSTPLGEGNDQAAALPDLITNSKSPESEKEKEKEVKEKNESIAAKVDLKARIREAKRELKESSTIKSVSNVSTPSSKPSDSENGGENSDESDNKSSLGGPKDKQTSESGPIKEGGEPKARRAPLPPQNVMAKRDISRDSKYKNDRDYSTNQGFSRVSQKTQSTAQNKPVNKQTHHQPLPPPTTSRTQPTRAIPPPPPPPPPSVSTSANTKQHPGRYQRNESYGGKWNGGRYDKRKYEGYNTNARGYDKRQRH</sequence>
<dbReference type="Pfam" id="PF11732">
    <property type="entry name" value="Thoc2"/>
    <property type="match status" value="1"/>
</dbReference>
<dbReference type="Pfam" id="PF11262">
    <property type="entry name" value="Tho2"/>
    <property type="match status" value="1"/>
</dbReference>
<dbReference type="InterPro" id="IPR021418">
    <property type="entry name" value="THO_THOC2_C"/>
</dbReference>
<feature type="compositionally biased region" description="Polar residues" evidence="5">
    <location>
        <begin position="1492"/>
        <end position="1515"/>
    </location>
</feature>
<dbReference type="Proteomes" id="UP000005222">
    <property type="component" value="Chromosome J"/>
</dbReference>
<comment type="similarity">
    <text evidence="2">Belongs to the THOC2 family.</text>
</comment>
<dbReference type="InterPro" id="IPR032302">
    <property type="entry name" value="THOC2_N"/>
</dbReference>
<organism evidence="9 10">
    <name type="scientific">Pichia sorbitophila (strain ATCC MYA-4447 / BCRC 22081 / CBS 7064 / NBRC 10061 / NRRL Y-12695)</name>
    <name type="common">Hybrid yeast</name>
    <dbReference type="NCBI Taxonomy" id="559304"/>
    <lineage>
        <taxon>Eukaryota</taxon>
        <taxon>Fungi</taxon>
        <taxon>Dikarya</taxon>
        <taxon>Ascomycota</taxon>
        <taxon>Saccharomycotina</taxon>
        <taxon>Pichiomycetes</taxon>
        <taxon>Debaryomycetaceae</taxon>
        <taxon>Millerozyma</taxon>
    </lineage>
</organism>
<keyword evidence="10" id="KW-1185">Reference proteome</keyword>
<dbReference type="PANTHER" id="PTHR21597:SF0">
    <property type="entry name" value="THO COMPLEX SUBUNIT 2"/>
    <property type="match status" value="1"/>
</dbReference>
<evidence type="ECO:0000256" key="2">
    <source>
        <dbReference type="ARBA" id="ARBA00007857"/>
    </source>
</evidence>
<feature type="region of interest" description="Disordered" evidence="5">
    <location>
        <begin position="1264"/>
        <end position="1596"/>
    </location>
</feature>
<comment type="subcellular location">
    <subcellularLocation>
        <location evidence="1">Nucleus</location>
    </subcellularLocation>
</comment>
<evidence type="ECO:0000313" key="10">
    <source>
        <dbReference type="Proteomes" id="UP000005222"/>
    </source>
</evidence>
<feature type="compositionally biased region" description="Basic and acidic residues" evidence="5">
    <location>
        <begin position="1308"/>
        <end position="1327"/>
    </location>
</feature>
<name>G8YCT8_PICSO</name>
<dbReference type="InterPro" id="IPR040007">
    <property type="entry name" value="Tho2"/>
</dbReference>
<gene>
    <name evidence="9" type="primary">Piso0_002514</name>
    <name evidence="9" type="ORF">GNLVRS01_PISO0J13649g</name>
</gene>
<dbReference type="Pfam" id="PF16134">
    <property type="entry name" value="THOC2_N"/>
    <property type="match status" value="1"/>
</dbReference>
<evidence type="ECO:0000259" key="8">
    <source>
        <dbReference type="Pfam" id="PF16134"/>
    </source>
</evidence>
<evidence type="ECO:0000313" key="9">
    <source>
        <dbReference type="EMBL" id="CCE82769.1"/>
    </source>
</evidence>
<feature type="compositionally biased region" description="Low complexity" evidence="5">
    <location>
        <begin position="1277"/>
        <end position="1295"/>
    </location>
</feature>
<protein>
    <recommendedName>
        <fullName evidence="3">THO complex subunit 2</fullName>
    </recommendedName>
</protein>
<dbReference type="EMBL" id="FO082050">
    <property type="protein sequence ID" value="CCE82769.1"/>
    <property type="molecule type" value="Genomic_DNA"/>
</dbReference>
<dbReference type="OrthoDB" id="29024at2759"/>
<dbReference type="GO" id="GO:0000445">
    <property type="term" value="C:THO complex part of transcription export complex"/>
    <property type="evidence" value="ECO:0007669"/>
    <property type="project" value="TreeGrafter"/>
</dbReference>
<feature type="compositionally biased region" description="Pro residues" evidence="5">
    <location>
        <begin position="1535"/>
        <end position="1546"/>
    </location>
</feature>
<dbReference type="eggNOG" id="KOG1874">
    <property type="taxonomic scope" value="Eukaryota"/>
</dbReference>
<dbReference type="STRING" id="559304.G8YCT8"/>
<evidence type="ECO:0000256" key="1">
    <source>
        <dbReference type="ARBA" id="ARBA00004123"/>
    </source>
</evidence>
<keyword evidence="4" id="KW-0539">Nucleus</keyword>
<dbReference type="InParanoid" id="G8YCT8"/>
<evidence type="ECO:0000259" key="7">
    <source>
        <dbReference type="Pfam" id="PF11732"/>
    </source>
</evidence>
<evidence type="ECO:0000259" key="6">
    <source>
        <dbReference type="Pfam" id="PF11262"/>
    </source>
</evidence>
<feature type="domain" description="THO complex subunitTHOC2 N-terminal" evidence="7">
    <location>
        <begin position="625"/>
        <end position="700"/>
    </location>
</feature>
<feature type="domain" description="THO complex subunit 2 N-terminal" evidence="8">
    <location>
        <begin position="11"/>
        <end position="623"/>
    </location>
</feature>
<feature type="compositionally biased region" description="Basic and acidic residues" evidence="5">
    <location>
        <begin position="1264"/>
        <end position="1274"/>
    </location>
</feature>
<feature type="compositionally biased region" description="Basic and acidic residues" evidence="5">
    <location>
        <begin position="1475"/>
        <end position="1491"/>
    </location>
</feature>
<dbReference type="HOGENOM" id="CLU_003123_0_0_1"/>
<dbReference type="PANTHER" id="PTHR21597">
    <property type="entry name" value="THO2 PROTEIN"/>
    <property type="match status" value="1"/>
</dbReference>
<feature type="domain" description="THO complex subunitTHOC2 C-terminal" evidence="6">
    <location>
        <begin position="909"/>
        <end position="1207"/>
    </location>
</feature>
<feature type="compositionally biased region" description="Polar residues" evidence="5">
    <location>
        <begin position="1328"/>
        <end position="1337"/>
    </location>
</feature>
<reference evidence="9 10" key="1">
    <citation type="journal article" date="2012" name="G3 (Bethesda)">
        <title>Pichia sorbitophila, an interspecies yeast hybrid reveals early steps of genome resolution following polyploidization.</title>
        <authorList>
            <person name="Leh Louis V."/>
            <person name="Despons L."/>
            <person name="Friedrich A."/>
            <person name="Martin T."/>
            <person name="Durrens P."/>
            <person name="Casaregola S."/>
            <person name="Neuveglise C."/>
            <person name="Fairhead C."/>
            <person name="Marck C."/>
            <person name="Cruz J.A."/>
            <person name="Straub M.L."/>
            <person name="Kugler V."/>
            <person name="Sacerdot C."/>
            <person name="Uzunov Z."/>
            <person name="Thierry A."/>
            <person name="Weiss S."/>
            <person name="Bleykasten C."/>
            <person name="De Montigny J."/>
            <person name="Jacques N."/>
            <person name="Jung P."/>
            <person name="Lemaire M."/>
            <person name="Mallet S."/>
            <person name="Morel G."/>
            <person name="Richard G.F."/>
            <person name="Sarkar A."/>
            <person name="Savel G."/>
            <person name="Schacherer J."/>
            <person name="Seret M.L."/>
            <person name="Talla E."/>
            <person name="Samson G."/>
            <person name="Jubin C."/>
            <person name="Poulain J."/>
            <person name="Vacherie B."/>
            <person name="Barbe V."/>
            <person name="Pelletier E."/>
            <person name="Sherman D.J."/>
            <person name="Westhof E."/>
            <person name="Weissenbach J."/>
            <person name="Baret P.V."/>
            <person name="Wincker P."/>
            <person name="Gaillardin C."/>
            <person name="Dujon B."/>
            <person name="Souciet J.L."/>
        </authorList>
    </citation>
    <scope>NUCLEOTIDE SEQUENCE [LARGE SCALE GENOMIC DNA]</scope>
    <source>
        <strain evidence="10">ATCC MYA-4447 / BCRC 22081 / CBS 7064 / NBRC 10061 / NRRL Y-12695</strain>
    </source>
</reference>
<feature type="region of interest" description="Disordered" evidence="5">
    <location>
        <begin position="330"/>
        <end position="359"/>
    </location>
</feature>
<dbReference type="OMA" id="NQKLWLM"/>
<dbReference type="InterPro" id="IPR021726">
    <property type="entry name" value="THO_THOC2_N"/>
</dbReference>
<evidence type="ECO:0000256" key="4">
    <source>
        <dbReference type="ARBA" id="ARBA00023242"/>
    </source>
</evidence>
<dbReference type="FunCoup" id="G8YCT8">
    <property type="interactions" value="1050"/>
</dbReference>